<proteinExistence type="predicted"/>
<sequence>MKDFLGQELAVGDTVVVPRVGYVDLVKVTIRKITAKRLAVDATAQYRDPGELRYVDPLNVVKVPN</sequence>
<dbReference type="InterPro" id="IPR055629">
    <property type="entry name" value="DUF7205"/>
</dbReference>
<dbReference type="EMBL" id="CP035913">
    <property type="protein sequence ID" value="QBE66854.1"/>
    <property type="molecule type" value="Genomic_DNA"/>
</dbReference>
<dbReference type="Pfam" id="PF23835">
    <property type="entry name" value="DUF7205"/>
    <property type="match status" value="1"/>
</dbReference>
<keyword evidence="2" id="KW-1185">Reference proteome</keyword>
<dbReference type="Proteomes" id="UP000290637">
    <property type="component" value="Chromosome"/>
</dbReference>
<evidence type="ECO:0000313" key="1">
    <source>
        <dbReference type="EMBL" id="QBE66854.1"/>
    </source>
</evidence>
<reference evidence="1 2" key="1">
    <citation type="submission" date="2019-02" db="EMBL/GenBank/DDBJ databases">
        <title>Draft Genome Sequences of Six Type Strains of the Genus Massilia.</title>
        <authorList>
            <person name="Miess H."/>
            <person name="Frediansyhah A."/>
            <person name="Gross H."/>
        </authorList>
    </citation>
    <scope>NUCLEOTIDE SEQUENCE [LARGE SCALE GENOMIC DNA]</scope>
    <source>
        <strain evidence="1 2">DSM 17473</strain>
    </source>
</reference>
<dbReference type="RefSeq" id="WP_130189961.1">
    <property type="nucleotide sequence ID" value="NZ_CP035913.1"/>
</dbReference>
<dbReference type="AlphaFoldDB" id="A0A4P6L5W0"/>
<gene>
    <name evidence="1" type="ORF">EWM63_31000</name>
</gene>
<organism evidence="1 2">
    <name type="scientific">Pseudoduganella lutea</name>
    <dbReference type="NCBI Taxonomy" id="321985"/>
    <lineage>
        <taxon>Bacteria</taxon>
        <taxon>Pseudomonadati</taxon>
        <taxon>Pseudomonadota</taxon>
        <taxon>Betaproteobacteria</taxon>
        <taxon>Burkholderiales</taxon>
        <taxon>Oxalobacteraceae</taxon>
        <taxon>Telluria group</taxon>
        <taxon>Pseudoduganella</taxon>
    </lineage>
</organism>
<accession>A0A4P6L5W0</accession>
<protein>
    <submittedName>
        <fullName evidence="1">Uncharacterized protein</fullName>
    </submittedName>
</protein>
<evidence type="ECO:0000313" key="2">
    <source>
        <dbReference type="Proteomes" id="UP000290637"/>
    </source>
</evidence>
<dbReference type="KEGG" id="plue:EWM63_31000"/>
<name>A0A4P6L5W0_9BURK</name>